<dbReference type="Proteomes" id="UP000239485">
    <property type="component" value="Unassembled WGS sequence"/>
</dbReference>
<reference evidence="2 3" key="1">
    <citation type="submission" date="2018-02" db="EMBL/GenBank/DDBJ databases">
        <title>Genomic Encyclopedia of Archaeal and Bacterial Type Strains, Phase II (KMG-II): from individual species to whole genera.</title>
        <authorList>
            <person name="Goeker M."/>
        </authorList>
    </citation>
    <scope>NUCLEOTIDE SEQUENCE [LARGE SCALE GENOMIC DNA]</scope>
    <source>
        <strain evidence="2 3">DSM 22857</strain>
    </source>
</reference>
<dbReference type="AlphaFoldDB" id="A0A2S6IHP1"/>
<name>A0A2S6IHP1_9ACTN</name>
<gene>
    <name evidence="2" type="ORF">CLV92_1095</name>
</gene>
<feature type="compositionally biased region" description="Basic and acidic residues" evidence="1">
    <location>
        <begin position="1"/>
        <end position="22"/>
    </location>
</feature>
<comment type="caution">
    <text evidence="2">The sequence shown here is derived from an EMBL/GenBank/DDBJ whole genome shotgun (WGS) entry which is preliminary data.</text>
</comment>
<evidence type="ECO:0000313" key="2">
    <source>
        <dbReference type="EMBL" id="PPK93729.1"/>
    </source>
</evidence>
<protein>
    <submittedName>
        <fullName evidence="2">Uncharacterized protein</fullName>
    </submittedName>
</protein>
<evidence type="ECO:0000313" key="3">
    <source>
        <dbReference type="Proteomes" id="UP000239485"/>
    </source>
</evidence>
<feature type="region of interest" description="Disordered" evidence="1">
    <location>
        <begin position="1"/>
        <end position="24"/>
    </location>
</feature>
<organism evidence="2 3">
    <name type="scientific">Kineococcus xinjiangensis</name>
    <dbReference type="NCBI Taxonomy" id="512762"/>
    <lineage>
        <taxon>Bacteria</taxon>
        <taxon>Bacillati</taxon>
        <taxon>Actinomycetota</taxon>
        <taxon>Actinomycetes</taxon>
        <taxon>Kineosporiales</taxon>
        <taxon>Kineosporiaceae</taxon>
        <taxon>Kineococcus</taxon>
    </lineage>
</organism>
<dbReference type="EMBL" id="PTJD01000009">
    <property type="protein sequence ID" value="PPK93729.1"/>
    <property type="molecule type" value="Genomic_DNA"/>
</dbReference>
<sequence>MRGGQRRYDAKGPERGTLHLPRDGAPSAGYQGLVMLCGCLEGPTWKPAFWSVGDAVSRRCKRCVRSVGARARAAARLPGRPGLRAEQLTLPLGD</sequence>
<keyword evidence="3" id="KW-1185">Reference proteome</keyword>
<accession>A0A2S6IHP1</accession>
<proteinExistence type="predicted"/>
<evidence type="ECO:0000256" key="1">
    <source>
        <dbReference type="SAM" id="MobiDB-lite"/>
    </source>
</evidence>